<dbReference type="PANTHER" id="PTHR43236">
    <property type="entry name" value="ANTITOXIN HIGA1"/>
    <property type="match status" value="1"/>
</dbReference>
<dbReference type="EMBL" id="JABCUI010000004">
    <property type="protein sequence ID" value="NMW87788.1"/>
    <property type="molecule type" value="Genomic_DNA"/>
</dbReference>
<dbReference type="AlphaFoldDB" id="A0A7Y0UIB5"/>
<name>A0A7Y0UIB5_9ACTO</name>
<feature type="domain" description="IrrE N-terminal-like" evidence="1">
    <location>
        <begin position="163"/>
        <end position="295"/>
    </location>
</feature>
<protein>
    <submittedName>
        <fullName evidence="2">ImmA/IrrE family metallo-endopeptidase</fullName>
    </submittedName>
</protein>
<evidence type="ECO:0000313" key="3">
    <source>
        <dbReference type="Proteomes" id="UP000553981"/>
    </source>
</evidence>
<dbReference type="Proteomes" id="UP000553981">
    <property type="component" value="Unassembled WGS sequence"/>
</dbReference>
<accession>A0A7Y0UIB5</accession>
<proteinExistence type="predicted"/>
<dbReference type="PANTHER" id="PTHR43236:SF2">
    <property type="entry name" value="BLL0069 PROTEIN"/>
    <property type="match status" value="1"/>
</dbReference>
<evidence type="ECO:0000259" key="1">
    <source>
        <dbReference type="Pfam" id="PF06114"/>
    </source>
</evidence>
<sequence>MRVSVSPELLLWAVERSGKSLLDLTESIPGLGNWISKKTSPTLKQLQSFADKTHTPVGMLFLDTPPAEVLPIPDMRTVKNRDLTHLTADLLDTIYDSQAKQDWYRDYALENDAEPLDFVASCSTGTPVQEAAKNAITLLKLPLTHQEARKYDEAFRVLCQRVEETGILVIVNGIVQHNTHRILDVDEFRGFALTDAITPLIFINGQDTRAGKIFTLLHEFGHILLGQSALDNPTLTDTGKSDKNDTELWCNEFAAHTLIPDSLITNITTRELNQQLVDNLARQTYTSTLTVLNRLYGAGLLSWDKYTTWYKKEEEQALEYLHNSTPGSAGGNFYNMLPLRASKTLTRAIITSTLEGQTLYTEALSILGIKDPEAIDHLAKHLEVA</sequence>
<organism evidence="2 3">
    <name type="scientific">Mobiluncus curtisii</name>
    <dbReference type="NCBI Taxonomy" id="2051"/>
    <lineage>
        <taxon>Bacteria</taxon>
        <taxon>Bacillati</taxon>
        <taxon>Actinomycetota</taxon>
        <taxon>Actinomycetes</taxon>
        <taxon>Actinomycetales</taxon>
        <taxon>Actinomycetaceae</taxon>
        <taxon>Mobiluncus</taxon>
    </lineage>
</organism>
<reference evidence="2 3" key="1">
    <citation type="submission" date="2020-04" db="EMBL/GenBank/DDBJ databases">
        <title>Antimicrobial susceptibility and clonality of vaginal-derived multi-drug resistant Mobiluncus isolates in China.</title>
        <authorList>
            <person name="Zhang X."/>
        </authorList>
    </citation>
    <scope>NUCLEOTIDE SEQUENCE [LARGE SCALE GENOMIC DNA]</scope>
    <source>
        <strain evidence="2 3">19</strain>
    </source>
</reference>
<dbReference type="InterPro" id="IPR010359">
    <property type="entry name" value="IrrE_HExxH"/>
</dbReference>
<dbReference type="Pfam" id="PF06114">
    <property type="entry name" value="Peptidase_M78"/>
    <property type="match status" value="1"/>
</dbReference>
<dbReference type="Gene3D" id="1.10.10.2910">
    <property type="match status" value="1"/>
</dbReference>
<gene>
    <name evidence="2" type="ORF">HHJ67_08575</name>
</gene>
<evidence type="ECO:0000313" key="2">
    <source>
        <dbReference type="EMBL" id="NMW87788.1"/>
    </source>
</evidence>
<dbReference type="InterPro" id="IPR052345">
    <property type="entry name" value="Rad_response_metalloprotease"/>
</dbReference>
<comment type="caution">
    <text evidence="2">The sequence shown here is derived from an EMBL/GenBank/DDBJ whole genome shotgun (WGS) entry which is preliminary data.</text>
</comment>